<organism evidence="1 2">
    <name type="scientific">Sporichthya brevicatena</name>
    <dbReference type="NCBI Taxonomy" id="171442"/>
    <lineage>
        <taxon>Bacteria</taxon>
        <taxon>Bacillati</taxon>
        <taxon>Actinomycetota</taxon>
        <taxon>Actinomycetes</taxon>
        <taxon>Sporichthyales</taxon>
        <taxon>Sporichthyaceae</taxon>
        <taxon>Sporichthya</taxon>
    </lineage>
</organism>
<comment type="caution">
    <text evidence="1">The sequence shown here is derived from an EMBL/GenBank/DDBJ whole genome shotgun (WGS) entry which is preliminary data.</text>
</comment>
<dbReference type="RefSeq" id="WP_344600723.1">
    <property type="nucleotide sequence ID" value="NZ_BAAAHE010000002.1"/>
</dbReference>
<dbReference type="Pfam" id="PF21790">
    <property type="entry name" value="OGG"/>
    <property type="match status" value="1"/>
</dbReference>
<gene>
    <name evidence="1" type="ORF">GCM10009547_02470</name>
</gene>
<evidence type="ECO:0000313" key="1">
    <source>
        <dbReference type="EMBL" id="GAA0604184.1"/>
    </source>
</evidence>
<keyword evidence="2" id="KW-1185">Reference proteome</keyword>
<dbReference type="Proteomes" id="UP001500957">
    <property type="component" value="Unassembled WGS sequence"/>
</dbReference>
<name>A0ABP3R732_9ACTN</name>
<protein>
    <recommendedName>
        <fullName evidence="3">TROVE domain-containing protein</fullName>
    </recommendedName>
</protein>
<proteinExistence type="predicted"/>
<dbReference type="EMBL" id="BAAAHE010000002">
    <property type="protein sequence ID" value="GAA0604184.1"/>
    <property type="molecule type" value="Genomic_DNA"/>
</dbReference>
<evidence type="ECO:0000313" key="2">
    <source>
        <dbReference type="Proteomes" id="UP001500957"/>
    </source>
</evidence>
<evidence type="ECO:0008006" key="3">
    <source>
        <dbReference type="Google" id="ProtNLM"/>
    </source>
</evidence>
<dbReference type="InterPro" id="IPR048868">
    <property type="entry name" value="OGG-like_put"/>
</dbReference>
<accession>A0ABP3R732</accession>
<reference evidence="2" key="1">
    <citation type="journal article" date="2019" name="Int. J. Syst. Evol. Microbiol.">
        <title>The Global Catalogue of Microorganisms (GCM) 10K type strain sequencing project: providing services to taxonomists for standard genome sequencing and annotation.</title>
        <authorList>
            <consortium name="The Broad Institute Genomics Platform"/>
            <consortium name="The Broad Institute Genome Sequencing Center for Infectious Disease"/>
            <person name="Wu L."/>
            <person name="Ma J."/>
        </authorList>
    </citation>
    <scope>NUCLEOTIDE SEQUENCE [LARGE SCALE GENOMIC DNA]</scope>
    <source>
        <strain evidence="2">JCM 10671</strain>
    </source>
</reference>
<sequence>MSSGRRARAAADRLRALPGEERPVSLPAAKWRSALPDDAWPAGFPKSGQVWRQDVFDVATRWREDRASARQLLAAVLMWTDGEQASGRRRAVRALADDPAGDRLEAALAGLRVERPGTAALRAAYLALRTTSRLPDLDSDTCTRLLYFAGYRRGVGGVQPLMLDETIAGRLPRAAEISSPASRGSSLEWVRYIAWAAQQAADDAVEPDRVELDLTAGGLRYGEGGRAVRTEEVRGRHARR</sequence>